<feature type="domain" description="Peptidase C19 ubiquitin carboxyl-terminal hydrolase" evidence="1">
    <location>
        <begin position="8"/>
        <end position="102"/>
    </location>
</feature>
<gene>
    <name evidence="2" type="ORF">M9Y10_020045</name>
</gene>
<name>A0ABR2HH39_9EUKA</name>
<comment type="caution">
    <text evidence="2">The sequence shown here is derived from an EMBL/GenBank/DDBJ whole genome shotgun (WGS) entry which is preliminary data.</text>
</comment>
<keyword evidence="3" id="KW-1185">Reference proteome</keyword>
<dbReference type="InterPro" id="IPR001394">
    <property type="entry name" value="Peptidase_C19_UCH"/>
</dbReference>
<evidence type="ECO:0000313" key="2">
    <source>
        <dbReference type="EMBL" id="KAK8846044.1"/>
    </source>
</evidence>
<dbReference type="InterPro" id="IPR038765">
    <property type="entry name" value="Papain-like_cys_pep_sf"/>
</dbReference>
<dbReference type="EMBL" id="JAPFFF010000029">
    <property type="protein sequence ID" value="KAK8846044.1"/>
    <property type="molecule type" value="Genomic_DNA"/>
</dbReference>
<protein>
    <recommendedName>
        <fullName evidence="1">Peptidase C19 ubiquitin carboxyl-terminal hydrolase domain-containing protein</fullName>
    </recommendedName>
</protein>
<evidence type="ECO:0000313" key="3">
    <source>
        <dbReference type="Proteomes" id="UP001470230"/>
    </source>
</evidence>
<sequence length="639" mass="74330">MIKHLAGGIRNPKLTSYINCTLQMLLNFHPFFELLESHNNLNQDNNSLITILFNLANKMHSSDNSVSADALISFFQIDPNFFSDIMLFLKQLMESLPSDFGSLITVNELSGDSIFEEFQSPESVKMIIFHQSLVYQHQDIIKEFVTQNNIKYELFSIVQVTGNFEVTRNGQYSILIRDNHGWMQCNDTSITAIQDGSKINSIIHDDRSPIELLSYVTDLNLIDFNRRPVKFPISKNISTANDTPYQKRSPSFFPSLFDKEKKKEIHTHNSNISDLSSDDDDDDDVNEITSLLNNENKRVSKLHCKFFDGSVMKIIEEEDIEINNSSEITNKLDQLKKKWNSEYNDSLQYKYFLNSKFVDKISSNEENDITVIFQRKNMAMFNNIFFQQNTNSITIEIIVLEAFLTFKGQFYEEQSVADVKSFSETFYQTILKAKKAKIFIFLIYGEKVFQVSEEMKISEIKKIIEIENLQFGISFGNDEPSNLAKISIPIFKTNKHFKQCDYISRPIKISDTGKMLIEIAKRKFSEESPLQIMCFENGKFFVINESEYLFNIMDQNIRIQKRINSDSVVFMFKNDPDTPPFTYSLKENQSLYDLTKEIKSYIGDQKITLEYDKTSRNIEKNPKQDYLNGIFSFIYVVKK</sequence>
<dbReference type="SUPFAM" id="SSF54001">
    <property type="entry name" value="Cysteine proteinases"/>
    <property type="match status" value="1"/>
</dbReference>
<reference evidence="2 3" key="1">
    <citation type="submission" date="2024-04" db="EMBL/GenBank/DDBJ databases">
        <title>Tritrichomonas musculus Genome.</title>
        <authorList>
            <person name="Alves-Ferreira E."/>
            <person name="Grigg M."/>
            <person name="Lorenzi H."/>
            <person name="Galac M."/>
        </authorList>
    </citation>
    <scope>NUCLEOTIDE SEQUENCE [LARGE SCALE GENOMIC DNA]</scope>
    <source>
        <strain evidence="2 3">EAF2021</strain>
    </source>
</reference>
<evidence type="ECO:0000259" key="1">
    <source>
        <dbReference type="Pfam" id="PF00443"/>
    </source>
</evidence>
<dbReference type="Pfam" id="PF00443">
    <property type="entry name" value="UCH"/>
    <property type="match status" value="1"/>
</dbReference>
<accession>A0ABR2HH39</accession>
<organism evidence="2 3">
    <name type="scientific">Tritrichomonas musculus</name>
    <dbReference type="NCBI Taxonomy" id="1915356"/>
    <lineage>
        <taxon>Eukaryota</taxon>
        <taxon>Metamonada</taxon>
        <taxon>Parabasalia</taxon>
        <taxon>Tritrichomonadida</taxon>
        <taxon>Tritrichomonadidae</taxon>
        <taxon>Tritrichomonas</taxon>
    </lineage>
</organism>
<dbReference type="Gene3D" id="3.90.70.10">
    <property type="entry name" value="Cysteine proteinases"/>
    <property type="match status" value="1"/>
</dbReference>
<proteinExistence type="predicted"/>
<dbReference type="Proteomes" id="UP001470230">
    <property type="component" value="Unassembled WGS sequence"/>
</dbReference>